<gene>
    <name evidence="1" type="ORF">OC25_01415</name>
</gene>
<dbReference type="Proteomes" id="UP000031246">
    <property type="component" value="Unassembled WGS sequence"/>
</dbReference>
<accession>A0A0C1G8K8</accession>
<dbReference type="RefSeq" id="WP_039470977.1">
    <property type="nucleotide sequence ID" value="NZ_JSYN01000002.1"/>
</dbReference>
<protein>
    <submittedName>
        <fullName evidence="1">Uncharacterized protein</fullName>
    </submittedName>
</protein>
<evidence type="ECO:0000313" key="1">
    <source>
        <dbReference type="EMBL" id="KIA96444.1"/>
    </source>
</evidence>
<dbReference type="EMBL" id="JSYN01000002">
    <property type="protein sequence ID" value="KIA96444.1"/>
    <property type="molecule type" value="Genomic_DNA"/>
</dbReference>
<evidence type="ECO:0000313" key="2">
    <source>
        <dbReference type="Proteomes" id="UP000031246"/>
    </source>
</evidence>
<reference evidence="1 2" key="1">
    <citation type="submission" date="2014-10" db="EMBL/GenBank/DDBJ databases">
        <title>Pedobacter Kyungheensis.</title>
        <authorList>
            <person name="Anderson B.M."/>
            <person name="Newman J.D."/>
        </authorList>
    </citation>
    <scope>NUCLEOTIDE SEQUENCE [LARGE SCALE GENOMIC DNA]</scope>
    <source>
        <strain evidence="1 2">KACC 16221</strain>
    </source>
</reference>
<organism evidence="1 2">
    <name type="scientific">Pedobacter kyungheensis</name>
    <dbReference type="NCBI Taxonomy" id="1069985"/>
    <lineage>
        <taxon>Bacteria</taxon>
        <taxon>Pseudomonadati</taxon>
        <taxon>Bacteroidota</taxon>
        <taxon>Sphingobacteriia</taxon>
        <taxon>Sphingobacteriales</taxon>
        <taxon>Sphingobacteriaceae</taxon>
        <taxon>Pedobacter</taxon>
    </lineage>
</organism>
<proteinExistence type="predicted"/>
<keyword evidence="2" id="KW-1185">Reference proteome</keyword>
<sequence length="69" mass="8140">MTAIILKDNVEQRKIDALLNFLKSWDIDAELRITDPEKSVRTAEFTLSKGIWSDYDINSEELRQKAWNR</sequence>
<dbReference type="OrthoDB" id="772477at2"/>
<dbReference type="AlphaFoldDB" id="A0A0C1G8K8"/>
<comment type="caution">
    <text evidence="1">The sequence shown here is derived from an EMBL/GenBank/DDBJ whole genome shotgun (WGS) entry which is preliminary data.</text>
</comment>
<name>A0A0C1G8K8_9SPHI</name>